<keyword evidence="1" id="KW-0472">Membrane</keyword>
<sequence>MSLSEFAAEHPFLTVIYALVAIYAIEIFIKAVRGGRKKQRRK</sequence>
<dbReference type="AlphaFoldDB" id="A0AAX3JCD9"/>
<keyword evidence="1" id="KW-0812">Transmembrane</keyword>
<evidence type="ECO:0000313" key="2">
    <source>
        <dbReference type="EMBL" id="VXC60040.1"/>
    </source>
</evidence>
<proteinExistence type="predicted"/>
<organism evidence="2 3">
    <name type="scientific">Pantoea brenneri</name>
    <dbReference type="NCBI Taxonomy" id="472694"/>
    <lineage>
        <taxon>Bacteria</taxon>
        <taxon>Pseudomonadati</taxon>
        <taxon>Pseudomonadota</taxon>
        <taxon>Gammaproteobacteria</taxon>
        <taxon>Enterobacterales</taxon>
        <taxon>Erwiniaceae</taxon>
        <taxon>Pantoea</taxon>
    </lineage>
</organism>
<protein>
    <submittedName>
        <fullName evidence="2">Uncharacterized protein</fullName>
    </submittedName>
</protein>
<keyword evidence="1" id="KW-1133">Transmembrane helix</keyword>
<dbReference type="Proteomes" id="UP000433737">
    <property type="component" value="Unassembled WGS sequence"/>
</dbReference>
<name>A0AAX3JCD9_9GAMM</name>
<reference evidence="2 3" key="1">
    <citation type="submission" date="2019-10" db="EMBL/GenBank/DDBJ databases">
        <authorList>
            <person name="Karimi E."/>
        </authorList>
    </citation>
    <scope>NUCLEOTIDE SEQUENCE [LARGE SCALE GENOMIC DNA]</scope>
    <source>
        <strain evidence="2">Pantoea sp. 111</strain>
    </source>
</reference>
<dbReference type="RefSeq" id="WP_256377466.1">
    <property type="nucleotide sequence ID" value="NZ_LR733503.1"/>
</dbReference>
<dbReference type="EMBL" id="CABWMH010000052">
    <property type="protein sequence ID" value="VXC60040.1"/>
    <property type="molecule type" value="Genomic_DNA"/>
</dbReference>
<comment type="caution">
    <text evidence="2">The sequence shown here is derived from an EMBL/GenBank/DDBJ whole genome shotgun (WGS) entry which is preliminary data.</text>
</comment>
<evidence type="ECO:0000256" key="1">
    <source>
        <dbReference type="SAM" id="Phobius"/>
    </source>
</evidence>
<feature type="transmembrane region" description="Helical" evidence="1">
    <location>
        <begin position="12"/>
        <end position="32"/>
    </location>
</feature>
<gene>
    <name evidence="2" type="ORF">PANT111_560074</name>
</gene>
<accession>A0AAX3JCD9</accession>
<evidence type="ECO:0000313" key="3">
    <source>
        <dbReference type="Proteomes" id="UP000433737"/>
    </source>
</evidence>